<reference evidence="1" key="1">
    <citation type="journal article" date="2020" name="Fungal Divers.">
        <title>Resolving the Mortierellaceae phylogeny through synthesis of multi-gene phylogenetics and phylogenomics.</title>
        <authorList>
            <person name="Vandepol N."/>
            <person name="Liber J."/>
            <person name="Desiro A."/>
            <person name="Na H."/>
            <person name="Kennedy M."/>
            <person name="Barry K."/>
            <person name="Grigoriev I.V."/>
            <person name="Miller A.N."/>
            <person name="O'Donnell K."/>
            <person name="Stajich J.E."/>
            <person name="Bonito G."/>
        </authorList>
    </citation>
    <scope>NUCLEOTIDE SEQUENCE</scope>
    <source>
        <strain evidence="1">NVP1</strain>
    </source>
</reference>
<protein>
    <submittedName>
        <fullName evidence="1">Uncharacterized protein</fullName>
    </submittedName>
</protein>
<comment type="caution">
    <text evidence="1">The sequence shown here is derived from an EMBL/GenBank/DDBJ whole genome shotgun (WGS) entry which is preliminary data.</text>
</comment>
<proteinExistence type="predicted"/>
<dbReference type="EMBL" id="JAAAUY010002073">
    <property type="protein sequence ID" value="KAF9315514.1"/>
    <property type="molecule type" value="Genomic_DNA"/>
</dbReference>
<name>A0A9P5S8G9_9FUNG</name>
<gene>
    <name evidence="1" type="ORF">BG006_003741</name>
</gene>
<keyword evidence="2" id="KW-1185">Reference proteome</keyword>
<evidence type="ECO:0000313" key="2">
    <source>
        <dbReference type="Proteomes" id="UP000696485"/>
    </source>
</evidence>
<feature type="non-terminal residue" evidence="1">
    <location>
        <position position="1"/>
    </location>
</feature>
<dbReference type="Proteomes" id="UP000696485">
    <property type="component" value="Unassembled WGS sequence"/>
</dbReference>
<organism evidence="1 2">
    <name type="scientific">Podila minutissima</name>
    <dbReference type="NCBI Taxonomy" id="64525"/>
    <lineage>
        <taxon>Eukaryota</taxon>
        <taxon>Fungi</taxon>
        <taxon>Fungi incertae sedis</taxon>
        <taxon>Mucoromycota</taxon>
        <taxon>Mortierellomycotina</taxon>
        <taxon>Mortierellomycetes</taxon>
        <taxon>Mortierellales</taxon>
        <taxon>Mortierellaceae</taxon>
        <taxon>Podila</taxon>
    </lineage>
</organism>
<dbReference type="AlphaFoldDB" id="A0A9P5S8G9"/>
<sequence>ITETFKKSIPLAILNMMEIHKVLRLVLEKVLIQIPDFNSLPFVVNGLKHLHGPDDTPAYQAAHEKWK</sequence>
<evidence type="ECO:0000313" key="1">
    <source>
        <dbReference type="EMBL" id="KAF9315514.1"/>
    </source>
</evidence>
<accession>A0A9P5S8G9</accession>